<dbReference type="InterPro" id="IPR011701">
    <property type="entry name" value="MFS"/>
</dbReference>
<evidence type="ECO:0000256" key="1">
    <source>
        <dbReference type="ARBA" id="ARBA00004141"/>
    </source>
</evidence>
<accession>A0A2J6QDC0</accession>
<comment type="subcellular location">
    <subcellularLocation>
        <location evidence="1">Membrane</location>
        <topology evidence="1">Multi-pass membrane protein</topology>
    </subcellularLocation>
</comment>
<evidence type="ECO:0000256" key="4">
    <source>
        <dbReference type="ARBA" id="ARBA00023136"/>
    </source>
</evidence>
<feature type="compositionally biased region" description="Polar residues" evidence="5">
    <location>
        <begin position="360"/>
        <end position="380"/>
    </location>
</feature>
<name>A0A2J6QDC0_9HELO</name>
<dbReference type="PANTHER" id="PTHR23507:SF13">
    <property type="entry name" value="MFS GENERAL SUBSTRATE TRANSPORTER"/>
    <property type="match status" value="1"/>
</dbReference>
<keyword evidence="4 6" id="KW-0472">Membrane</keyword>
<keyword evidence="8" id="KW-1185">Reference proteome</keyword>
<feature type="transmembrane region" description="Helical" evidence="6">
    <location>
        <begin position="503"/>
        <end position="523"/>
    </location>
</feature>
<evidence type="ECO:0000313" key="7">
    <source>
        <dbReference type="EMBL" id="PMD24263.1"/>
    </source>
</evidence>
<dbReference type="GO" id="GO:0022857">
    <property type="term" value="F:transmembrane transporter activity"/>
    <property type="evidence" value="ECO:0007669"/>
    <property type="project" value="InterPro"/>
</dbReference>
<organism evidence="7 8">
    <name type="scientific">Hyaloscypha hepaticicola</name>
    <dbReference type="NCBI Taxonomy" id="2082293"/>
    <lineage>
        <taxon>Eukaryota</taxon>
        <taxon>Fungi</taxon>
        <taxon>Dikarya</taxon>
        <taxon>Ascomycota</taxon>
        <taxon>Pezizomycotina</taxon>
        <taxon>Leotiomycetes</taxon>
        <taxon>Helotiales</taxon>
        <taxon>Hyaloscyphaceae</taxon>
        <taxon>Hyaloscypha</taxon>
    </lineage>
</organism>
<dbReference type="Proteomes" id="UP000235672">
    <property type="component" value="Unassembled WGS sequence"/>
</dbReference>
<feature type="transmembrane region" description="Helical" evidence="6">
    <location>
        <begin position="479"/>
        <end position="497"/>
    </location>
</feature>
<evidence type="ECO:0000256" key="3">
    <source>
        <dbReference type="ARBA" id="ARBA00022989"/>
    </source>
</evidence>
<dbReference type="GO" id="GO:0016020">
    <property type="term" value="C:membrane"/>
    <property type="evidence" value="ECO:0007669"/>
    <property type="project" value="UniProtKB-SubCell"/>
</dbReference>
<dbReference type="Gene3D" id="1.20.1250.20">
    <property type="entry name" value="MFS general substrate transporter like domains"/>
    <property type="match status" value="1"/>
</dbReference>
<feature type="transmembrane region" description="Helical" evidence="6">
    <location>
        <begin position="193"/>
        <end position="217"/>
    </location>
</feature>
<protein>
    <submittedName>
        <fullName evidence="7">MFS general substrate transporter</fullName>
    </submittedName>
</protein>
<evidence type="ECO:0000256" key="5">
    <source>
        <dbReference type="SAM" id="MobiDB-lite"/>
    </source>
</evidence>
<dbReference type="EMBL" id="KZ613473">
    <property type="protein sequence ID" value="PMD24263.1"/>
    <property type="molecule type" value="Genomic_DNA"/>
</dbReference>
<keyword evidence="3 6" id="KW-1133">Transmembrane helix</keyword>
<evidence type="ECO:0000313" key="8">
    <source>
        <dbReference type="Proteomes" id="UP000235672"/>
    </source>
</evidence>
<dbReference type="Pfam" id="PF07690">
    <property type="entry name" value="MFS_1"/>
    <property type="match status" value="1"/>
</dbReference>
<dbReference type="SUPFAM" id="SSF103473">
    <property type="entry name" value="MFS general substrate transporter"/>
    <property type="match status" value="2"/>
</dbReference>
<feature type="transmembrane region" description="Helical" evidence="6">
    <location>
        <begin position="223"/>
        <end position="242"/>
    </location>
</feature>
<dbReference type="AlphaFoldDB" id="A0A2J6QDC0"/>
<feature type="region of interest" description="Disordered" evidence="5">
    <location>
        <begin position="356"/>
        <end position="402"/>
    </location>
</feature>
<feature type="transmembrane region" description="Helical" evidence="6">
    <location>
        <begin position="285"/>
        <end position="304"/>
    </location>
</feature>
<feature type="transmembrane region" description="Helical" evidence="6">
    <location>
        <begin position="93"/>
        <end position="112"/>
    </location>
</feature>
<feature type="transmembrane region" description="Helical" evidence="6">
    <location>
        <begin position="36"/>
        <end position="58"/>
    </location>
</feature>
<evidence type="ECO:0000256" key="6">
    <source>
        <dbReference type="SAM" id="Phobius"/>
    </source>
</evidence>
<feature type="transmembrane region" description="Helical" evidence="6">
    <location>
        <begin position="324"/>
        <end position="346"/>
    </location>
</feature>
<sequence>MAIIEDPTSKPSETTPLLPNQASEPKRYGKSIIYRALIGGFMISLSFGVTQVPLIYVFRLMTCEAYYTNHPLPPPGSGDRCNNHQIEASTARAVSLLGASTTFFGVINLFITGWTIKRIGVKSALIIQVFWPAVRLAIQNVGVQTGGGMGILIIQCSQIITIIGGPAGYLLTLNSYITEVVEHEARTGVLGQLSGCTMFGTSLGYLAGGLLSGYFGIIAPFRVTLSLFLISCCYVLFFLPWIPPSEAVEKNLSRTSSGITKFLGPLKMFVPQKWVLRNEKIEMEWGTLLLGCGVFFGVLATSYVPVLLQMYSTDVLGFGTTENGYLISLNSLIRGVFLTLAFPRIIKAGRNWLDRRNGKRSGTNTPRTPDSEATLTEPNQEISVEAMESEEEPRETPRSKGDERETFHFDLIFTKYSLIADGLITGIATFVTRGRQMYAVAMLLPFASGTGPAAKGTILQMCTAAERADALGAITLLEMIARLLTTSVFGLIFAAFANIGQTHLVFTVNAAVAILGFIILLFCRFPPEGSKRYVEEEVSEQGLA</sequence>
<dbReference type="InterPro" id="IPR036259">
    <property type="entry name" value="MFS_trans_sf"/>
</dbReference>
<proteinExistence type="predicted"/>
<evidence type="ECO:0000256" key="2">
    <source>
        <dbReference type="ARBA" id="ARBA00022692"/>
    </source>
</evidence>
<dbReference type="OrthoDB" id="5204190at2759"/>
<feature type="compositionally biased region" description="Polar residues" evidence="5">
    <location>
        <begin position="9"/>
        <end position="22"/>
    </location>
</feature>
<dbReference type="PANTHER" id="PTHR23507">
    <property type="entry name" value="ZGC:174356"/>
    <property type="match status" value="1"/>
</dbReference>
<reference evidence="7 8" key="1">
    <citation type="submission" date="2016-05" db="EMBL/GenBank/DDBJ databases">
        <title>A degradative enzymes factory behind the ericoid mycorrhizal symbiosis.</title>
        <authorList>
            <consortium name="DOE Joint Genome Institute"/>
            <person name="Martino E."/>
            <person name="Morin E."/>
            <person name="Grelet G."/>
            <person name="Kuo A."/>
            <person name="Kohler A."/>
            <person name="Daghino S."/>
            <person name="Barry K."/>
            <person name="Choi C."/>
            <person name="Cichocki N."/>
            <person name="Clum A."/>
            <person name="Copeland A."/>
            <person name="Hainaut M."/>
            <person name="Haridas S."/>
            <person name="Labutti K."/>
            <person name="Lindquist E."/>
            <person name="Lipzen A."/>
            <person name="Khouja H.-R."/>
            <person name="Murat C."/>
            <person name="Ohm R."/>
            <person name="Olson A."/>
            <person name="Spatafora J."/>
            <person name="Veneault-Fourrey C."/>
            <person name="Henrissat B."/>
            <person name="Grigoriev I."/>
            <person name="Martin F."/>
            <person name="Perotto S."/>
        </authorList>
    </citation>
    <scope>NUCLEOTIDE SEQUENCE [LARGE SCALE GENOMIC DNA]</scope>
    <source>
        <strain evidence="7 8">UAMH 7357</strain>
    </source>
</reference>
<feature type="region of interest" description="Disordered" evidence="5">
    <location>
        <begin position="1"/>
        <end position="22"/>
    </location>
</feature>
<keyword evidence="2 6" id="KW-0812">Transmembrane</keyword>
<feature type="transmembrane region" description="Helical" evidence="6">
    <location>
        <begin position="150"/>
        <end position="172"/>
    </location>
</feature>
<gene>
    <name evidence="7" type="ORF">NA56DRAFT_32403</name>
</gene>